<keyword evidence="2 5" id="KW-0812">Transmembrane</keyword>
<dbReference type="EMBL" id="SWLE01000017">
    <property type="protein sequence ID" value="TNM90012.1"/>
    <property type="molecule type" value="Genomic_DNA"/>
</dbReference>
<evidence type="ECO:0000259" key="6">
    <source>
        <dbReference type="Pfam" id="PF04116"/>
    </source>
</evidence>
<feature type="domain" description="Fatty acid hydroxylase" evidence="6">
    <location>
        <begin position="118"/>
        <end position="193"/>
    </location>
</feature>
<dbReference type="GO" id="GO:0016491">
    <property type="term" value="F:oxidoreductase activity"/>
    <property type="evidence" value="ECO:0007669"/>
    <property type="project" value="InterPro"/>
</dbReference>
<dbReference type="GO" id="GO:0016020">
    <property type="term" value="C:membrane"/>
    <property type="evidence" value="ECO:0007669"/>
    <property type="project" value="UniProtKB-SubCell"/>
</dbReference>
<evidence type="ECO:0000313" key="8">
    <source>
        <dbReference type="Proteomes" id="UP000516260"/>
    </source>
</evidence>
<feature type="transmembrane region" description="Helical" evidence="5">
    <location>
        <begin position="110"/>
        <end position="133"/>
    </location>
</feature>
<evidence type="ECO:0000256" key="2">
    <source>
        <dbReference type="ARBA" id="ARBA00022692"/>
    </source>
</evidence>
<dbReference type="PANTHER" id="PTHR11863">
    <property type="entry name" value="STEROL DESATURASE"/>
    <property type="match status" value="1"/>
</dbReference>
<sequence length="258" mass="28813">MRSDHGEVFLQQMWDYMRATNVLQSPVLPAFFAFLTHVLLCLPYLLLDMLAGFSPQVQQWRISAPPPTLRQWFFCFGRVLRAYLTAVLPVTALLQVLGSPVMPEHAPSCWQLVVEVSACLLLFDAFFFAWHLFMHKTPWLYRSIHQAHHQQRQPFALTAQDAAGAELLSLLLLAMASARLVGCHPLSETVFHLRQHLAGGGGPLRLQPALGTAPATAPHGRSPLPSRPPYLLPWQLCPLFQPLGPALRHLLLISEGAL</sequence>
<comment type="caution">
    <text evidence="7">The sequence shown here is derived from an EMBL/GenBank/DDBJ whole genome shotgun (WGS) entry which is preliminary data.</text>
</comment>
<evidence type="ECO:0000256" key="3">
    <source>
        <dbReference type="ARBA" id="ARBA00022989"/>
    </source>
</evidence>
<proteinExistence type="predicted"/>
<dbReference type="AlphaFoldDB" id="A0A4Z2BD11"/>
<evidence type="ECO:0000256" key="1">
    <source>
        <dbReference type="ARBA" id="ARBA00004370"/>
    </source>
</evidence>
<accession>A0A4Z2BD11</accession>
<dbReference type="Pfam" id="PF04116">
    <property type="entry name" value="FA_hydroxylase"/>
    <property type="match status" value="1"/>
</dbReference>
<comment type="subcellular location">
    <subcellularLocation>
        <location evidence="1">Membrane</location>
    </subcellularLocation>
</comment>
<keyword evidence="8" id="KW-1185">Reference proteome</keyword>
<reference evidence="7 8" key="1">
    <citation type="submission" date="2019-04" db="EMBL/GenBank/DDBJ databases">
        <title>The sequence and de novo assembly of Takifugu bimaculatus genome using PacBio and Hi-C technologies.</title>
        <authorList>
            <person name="Xu P."/>
            <person name="Liu B."/>
            <person name="Zhou Z."/>
        </authorList>
    </citation>
    <scope>NUCLEOTIDE SEQUENCE [LARGE SCALE GENOMIC DNA]</scope>
    <source>
        <strain evidence="7">TB-2018</strain>
        <tissue evidence="7">Muscle</tissue>
    </source>
</reference>
<evidence type="ECO:0000256" key="5">
    <source>
        <dbReference type="SAM" id="Phobius"/>
    </source>
</evidence>
<dbReference type="InterPro" id="IPR006694">
    <property type="entry name" value="Fatty_acid_hydroxylase"/>
</dbReference>
<feature type="transmembrane region" description="Helical" evidence="5">
    <location>
        <begin position="79"/>
        <end position="98"/>
    </location>
</feature>
<gene>
    <name evidence="7" type="ORF">fugu_004246</name>
</gene>
<feature type="transmembrane region" description="Helical" evidence="5">
    <location>
        <begin position="27"/>
        <end position="47"/>
    </location>
</feature>
<dbReference type="Proteomes" id="UP000516260">
    <property type="component" value="Chromosome 4"/>
</dbReference>
<keyword evidence="4 5" id="KW-0472">Membrane</keyword>
<protein>
    <recommendedName>
        <fullName evidence="6">Fatty acid hydroxylase domain-containing protein</fullName>
    </recommendedName>
</protein>
<name>A0A4Z2BD11_9TELE</name>
<evidence type="ECO:0000313" key="7">
    <source>
        <dbReference type="EMBL" id="TNM90012.1"/>
    </source>
</evidence>
<keyword evidence="3 5" id="KW-1133">Transmembrane helix</keyword>
<dbReference type="GO" id="GO:0008610">
    <property type="term" value="P:lipid biosynthetic process"/>
    <property type="evidence" value="ECO:0007669"/>
    <property type="project" value="InterPro"/>
</dbReference>
<dbReference type="InterPro" id="IPR050307">
    <property type="entry name" value="Sterol_Desaturase_Related"/>
</dbReference>
<dbReference type="GO" id="GO:0005506">
    <property type="term" value="F:iron ion binding"/>
    <property type="evidence" value="ECO:0007669"/>
    <property type="project" value="InterPro"/>
</dbReference>
<organism evidence="7 8">
    <name type="scientific">Takifugu bimaculatus</name>
    <dbReference type="NCBI Taxonomy" id="433685"/>
    <lineage>
        <taxon>Eukaryota</taxon>
        <taxon>Metazoa</taxon>
        <taxon>Chordata</taxon>
        <taxon>Craniata</taxon>
        <taxon>Vertebrata</taxon>
        <taxon>Euteleostomi</taxon>
        <taxon>Actinopterygii</taxon>
        <taxon>Neopterygii</taxon>
        <taxon>Teleostei</taxon>
        <taxon>Neoteleostei</taxon>
        <taxon>Acanthomorphata</taxon>
        <taxon>Eupercaria</taxon>
        <taxon>Tetraodontiformes</taxon>
        <taxon>Tetradontoidea</taxon>
        <taxon>Tetraodontidae</taxon>
        <taxon>Takifugu</taxon>
    </lineage>
</organism>
<evidence type="ECO:0000256" key="4">
    <source>
        <dbReference type="ARBA" id="ARBA00023136"/>
    </source>
</evidence>